<dbReference type="AlphaFoldDB" id="A0AAD5X2V8"/>
<dbReference type="Proteomes" id="UP001212841">
    <property type="component" value="Unassembled WGS sequence"/>
</dbReference>
<dbReference type="InterPro" id="IPR052748">
    <property type="entry name" value="ISR_Activator"/>
</dbReference>
<feature type="domain" description="Peptidase C14 caspase" evidence="5">
    <location>
        <begin position="633"/>
        <end position="941"/>
    </location>
</feature>
<proteinExistence type="predicted"/>
<dbReference type="GO" id="GO:0006915">
    <property type="term" value="P:apoptotic process"/>
    <property type="evidence" value="ECO:0007669"/>
    <property type="project" value="UniProtKB-KW"/>
</dbReference>
<keyword evidence="3" id="KW-0175">Coiled coil</keyword>
<dbReference type="InterPro" id="IPR029030">
    <property type="entry name" value="Caspase-like_dom_sf"/>
</dbReference>
<dbReference type="SMART" id="SM00671">
    <property type="entry name" value="SEL1"/>
    <property type="match status" value="7"/>
</dbReference>
<keyword evidence="8" id="KW-1185">Reference proteome</keyword>
<evidence type="ECO:0000256" key="3">
    <source>
        <dbReference type="SAM" id="Coils"/>
    </source>
</evidence>
<dbReference type="GO" id="GO:0006508">
    <property type="term" value="P:proteolysis"/>
    <property type="evidence" value="ECO:0007669"/>
    <property type="project" value="UniProtKB-KW"/>
</dbReference>
<keyword evidence="1" id="KW-0053">Apoptosis</keyword>
<protein>
    <submittedName>
        <fullName evidence="7">Ca(2+)-dependent cysteine protease</fullName>
    </submittedName>
</protein>
<dbReference type="GO" id="GO:0007165">
    <property type="term" value="P:signal transduction"/>
    <property type="evidence" value="ECO:0007669"/>
    <property type="project" value="InterPro"/>
</dbReference>
<dbReference type="SUPFAM" id="SSF52200">
    <property type="entry name" value="Toll/Interleukin receptor TIR domain"/>
    <property type="match status" value="1"/>
</dbReference>
<evidence type="ECO:0000259" key="6">
    <source>
        <dbReference type="Pfam" id="PF13676"/>
    </source>
</evidence>
<dbReference type="PANTHER" id="PTHR45011:SF1">
    <property type="entry name" value="DAP3-BINDING CELL DEATH ENHANCER 1"/>
    <property type="match status" value="1"/>
</dbReference>
<dbReference type="InterPro" id="IPR035897">
    <property type="entry name" value="Toll_tir_struct_dom_sf"/>
</dbReference>
<dbReference type="InterPro" id="IPR000157">
    <property type="entry name" value="TIR_dom"/>
</dbReference>
<evidence type="ECO:0000256" key="4">
    <source>
        <dbReference type="SAM" id="MobiDB-lite"/>
    </source>
</evidence>
<accession>A0AAD5X2V8</accession>
<feature type="region of interest" description="Disordered" evidence="4">
    <location>
        <begin position="73"/>
        <end position="94"/>
    </location>
</feature>
<dbReference type="Pfam" id="PF00656">
    <property type="entry name" value="Peptidase_C14"/>
    <property type="match status" value="1"/>
</dbReference>
<dbReference type="Gene3D" id="3.40.50.10140">
    <property type="entry name" value="Toll/interleukin-1 receptor homology (TIR) domain"/>
    <property type="match status" value="1"/>
</dbReference>
<dbReference type="PANTHER" id="PTHR45011">
    <property type="entry name" value="DAP3-BINDING CELL DEATH ENHANCER 1"/>
    <property type="match status" value="1"/>
</dbReference>
<evidence type="ECO:0000259" key="5">
    <source>
        <dbReference type="Pfam" id="PF00656"/>
    </source>
</evidence>
<dbReference type="SUPFAM" id="SSF52129">
    <property type="entry name" value="Caspase-like"/>
    <property type="match status" value="1"/>
</dbReference>
<reference evidence="7" key="1">
    <citation type="submission" date="2020-05" db="EMBL/GenBank/DDBJ databases">
        <title>Phylogenomic resolution of chytrid fungi.</title>
        <authorList>
            <person name="Stajich J.E."/>
            <person name="Amses K."/>
            <person name="Simmons R."/>
            <person name="Seto K."/>
            <person name="Myers J."/>
            <person name="Bonds A."/>
            <person name="Quandt C.A."/>
            <person name="Barry K."/>
            <person name="Liu P."/>
            <person name="Grigoriev I."/>
            <person name="Longcore J.E."/>
            <person name="James T.Y."/>
        </authorList>
    </citation>
    <scope>NUCLEOTIDE SEQUENCE</scope>
    <source>
        <strain evidence="7">JEL0318</strain>
    </source>
</reference>
<keyword evidence="2" id="KW-0788">Thiol protease</keyword>
<feature type="coiled-coil region" evidence="3">
    <location>
        <begin position="6"/>
        <end position="33"/>
    </location>
</feature>
<name>A0AAD5X2V8_9FUNG</name>
<gene>
    <name evidence="7" type="primary">MCA1_3</name>
    <name evidence="7" type="ORF">HK097_009976</name>
</gene>
<feature type="domain" description="TIR" evidence="6">
    <location>
        <begin position="135"/>
        <end position="215"/>
    </location>
</feature>
<sequence length="955" mass="105613">MATTSIEALTTQINNLLLKAQTLEDEIIEAEDESTVTALNNRLQRCYAIINQKNALLQSFRGGKEVGGVLTPPVSPKPETKITPVADDEKGGRVRDDEDLGKWSVFMSYCWQNSQEAAEMGQIASSSDCGPCDPRKLARDLSDAGYITWLDVDRLGDGEPLYEELVKGILPAKCVIACVSAAYIESRNCNLEFKYVHNLKIPLILIVVGNLTCDWKRSTIGFMAGDTLYIETITQPYQTTLHRIKQALSRHILPTSPTNLEPSPTDPLETLTALAESGDASSQFKLALTLDPNFGDDPTRSWEAAARWYLQAAEQGHVDAQCNLAGFYWEGKGVEESVEEGVKWYRAAAQQGDEGAQVYLGERYRLGEAVEKDLGEAVRWYRMAAEQGSKDGEYGLGECYHSGGDGVEVDEGEAFGWYLKAAEQGHAEAQLEVGYCYQHGSGVEKDESEGVKWFQKAAEQGLGYAQVALGACYMNGLGIEKDPEEAVKWFRKAAEEGHALGQSYLGHCYGHGFGVEEDAEQAVIWLGKAAEQGDEYGKDRLQQLLGRLRRGEEVQEKPKSSGALAWMMKRAAKFVLGTERAGDEDPLPAAPQNLYGPYQHVQVAYQPQEIPDDESESATEAQRWGTFTKSGGRRRALLIGINYTGTNAQLQGCHNDVEKVREWLVKNYPFAEDEIRVLLDTEGQSEELVPTRHNIEESMRWLVEGAQAGDAFFFHYSGHGSQAKDTHGDEHDGIDETVVPLDYQTAGQIHDDTCSQEINSILVHPLPRSSRLTAIFDCCHSGSIMDLPYTYSVNDSSEIVVRDNTKAMFIHALKAGKAFFKGDSEIFRDHAKEIIRWYRGEGEEEGQGKGEAENDGDGLSQVKQKVMEEKGSEAFIVQFAGCRDNQTSADAHIENEATGAMSWALLQTLEDNHHRLTYMDVLSQTRALLAGKYKQVPQMSTAAKVDVGSTMFSII</sequence>
<evidence type="ECO:0000313" key="7">
    <source>
        <dbReference type="EMBL" id="KAJ3049026.1"/>
    </source>
</evidence>
<evidence type="ECO:0000256" key="2">
    <source>
        <dbReference type="ARBA" id="ARBA00022807"/>
    </source>
</evidence>
<dbReference type="InterPro" id="IPR011600">
    <property type="entry name" value="Pept_C14_caspase"/>
</dbReference>
<dbReference type="Pfam" id="PF08238">
    <property type="entry name" value="Sel1"/>
    <property type="match status" value="7"/>
</dbReference>
<keyword evidence="7" id="KW-0645">Protease</keyword>
<dbReference type="InterPro" id="IPR006597">
    <property type="entry name" value="Sel1-like"/>
</dbReference>
<dbReference type="SUPFAM" id="SSF81901">
    <property type="entry name" value="HCP-like"/>
    <property type="match status" value="2"/>
</dbReference>
<dbReference type="Gene3D" id="3.40.50.12660">
    <property type="match status" value="2"/>
</dbReference>
<organism evidence="7 8">
    <name type="scientific">Rhizophlyctis rosea</name>
    <dbReference type="NCBI Taxonomy" id="64517"/>
    <lineage>
        <taxon>Eukaryota</taxon>
        <taxon>Fungi</taxon>
        <taxon>Fungi incertae sedis</taxon>
        <taxon>Chytridiomycota</taxon>
        <taxon>Chytridiomycota incertae sedis</taxon>
        <taxon>Chytridiomycetes</taxon>
        <taxon>Rhizophlyctidales</taxon>
        <taxon>Rhizophlyctidaceae</taxon>
        <taxon>Rhizophlyctis</taxon>
    </lineage>
</organism>
<evidence type="ECO:0000256" key="1">
    <source>
        <dbReference type="ARBA" id="ARBA00022703"/>
    </source>
</evidence>
<comment type="caution">
    <text evidence="7">The sequence shown here is derived from an EMBL/GenBank/DDBJ whole genome shotgun (WGS) entry which is preliminary data.</text>
</comment>
<keyword evidence="2" id="KW-0378">Hydrolase</keyword>
<evidence type="ECO:0000313" key="8">
    <source>
        <dbReference type="Proteomes" id="UP001212841"/>
    </source>
</evidence>
<dbReference type="Pfam" id="PF13676">
    <property type="entry name" value="TIR_2"/>
    <property type="match status" value="1"/>
</dbReference>
<dbReference type="Gene3D" id="1.25.40.10">
    <property type="entry name" value="Tetratricopeptide repeat domain"/>
    <property type="match status" value="2"/>
</dbReference>
<dbReference type="InterPro" id="IPR011990">
    <property type="entry name" value="TPR-like_helical_dom_sf"/>
</dbReference>
<dbReference type="EMBL" id="JADGJD010000703">
    <property type="protein sequence ID" value="KAJ3049026.1"/>
    <property type="molecule type" value="Genomic_DNA"/>
</dbReference>
<dbReference type="GO" id="GO:0004197">
    <property type="term" value="F:cysteine-type endopeptidase activity"/>
    <property type="evidence" value="ECO:0007669"/>
    <property type="project" value="InterPro"/>
</dbReference>